<protein>
    <submittedName>
        <fullName evidence="3">Septum formation protein Maf</fullName>
    </submittedName>
</protein>
<proteinExistence type="predicted"/>
<evidence type="ECO:0000256" key="2">
    <source>
        <dbReference type="ARBA" id="ARBA00023080"/>
    </source>
</evidence>
<organism evidence="3 4">
    <name type="scientific">Nonlabens ulvanivorans</name>
    <name type="common">Persicivirga ulvanivorans</name>
    <dbReference type="NCBI Taxonomy" id="906888"/>
    <lineage>
        <taxon>Bacteria</taxon>
        <taxon>Pseudomonadati</taxon>
        <taxon>Bacteroidota</taxon>
        <taxon>Flavobacteriia</taxon>
        <taxon>Flavobacteriales</taxon>
        <taxon>Flavobacteriaceae</taxon>
        <taxon>Nonlabens</taxon>
    </lineage>
</organism>
<evidence type="ECO:0000256" key="1">
    <source>
        <dbReference type="ARBA" id="ARBA00022801"/>
    </source>
</evidence>
<evidence type="ECO:0000313" key="3">
    <source>
        <dbReference type="EMBL" id="GAL01613.1"/>
    </source>
</evidence>
<dbReference type="InterPro" id="IPR003697">
    <property type="entry name" value="Maf-like"/>
</dbReference>
<comment type="caution">
    <text evidence="3">The sequence shown here is derived from an EMBL/GenBank/DDBJ whole genome shotgun (WGS) entry which is preliminary data.</text>
</comment>
<keyword evidence="2" id="KW-0546">Nucleotide metabolism</keyword>
<reference evidence="3 4" key="1">
    <citation type="journal article" date="2014" name="Genome Announc.">
        <title>Draft Genome Sequences of Marine Flavobacterium Nonlabens Strains NR17, NR24, NR27, NR32, NR33, and Ara13.</title>
        <authorList>
            <person name="Nakanishi M."/>
            <person name="Meirelles P."/>
            <person name="Suzuki R."/>
            <person name="Takatani N."/>
            <person name="Mino S."/>
            <person name="Suda W."/>
            <person name="Oshima K."/>
            <person name="Hattori M."/>
            <person name="Ohkuma M."/>
            <person name="Hosokawa M."/>
            <person name="Miyashita K."/>
            <person name="Thompson F.L."/>
            <person name="Niwa A."/>
            <person name="Sawabe T."/>
            <person name="Sawabe T."/>
        </authorList>
    </citation>
    <scope>NUCLEOTIDE SEQUENCE [LARGE SCALE GENOMIC DNA]</scope>
    <source>
        <strain evidence="4">JCM19314</strain>
    </source>
</reference>
<dbReference type="GO" id="GO:0047429">
    <property type="term" value="F:nucleoside triphosphate diphosphatase activity"/>
    <property type="evidence" value="ECO:0007669"/>
    <property type="project" value="InterPro"/>
</dbReference>
<dbReference type="AlphaFoldDB" id="A0A090QH92"/>
<sequence length="63" mass="7266">MLQEKFKNTEIILASQSPRRQELLKGLDINFKIETRPVNEVYSNDLKGAQITDYLSVLKLMPS</sequence>
<dbReference type="SUPFAM" id="SSF52972">
    <property type="entry name" value="ITPase-like"/>
    <property type="match status" value="1"/>
</dbReference>
<dbReference type="EMBL" id="BBMM01000012">
    <property type="protein sequence ID" value="GAL01613.1"/>
    <property type="molecule type" value="Genomic_DNA"/>
</dbReference>
<dbReference type="Pfam" id="PF02545">
    <property type="entry name" value="Maf"/>
    <property type="match status" value="1"/>
</dbReference>
<keyword evidence="1" id="KW-0378">Hydrolase</keyword>
<gene>
    <name evidence="3" type="ORF">JCM19314_1397</name>
</gene>
<dbReference type="InterPro" id="IPR029001">
    <property type="entry name" value="ITPase-like_fam"/>
</dbReference>
<dbReference type="GO" id="GO:0009117">
    <property type="term" value="P:nucleotide metabolic process"/>
    <property type="evidence" value="ECO:0007669"/>
    <property type="project" value="UniProtKB-KW"/>
</dbReference>
<dbReference type="Proteomes" id="UP000029226">
    <property type="component" value="Unassembled WGS sequence"/>
</dbReference>
<dbReference type="Gene3D" id="3.90.950.10">
    <property type="match status" value="1"/>
</dbReference>
<accession>A0A090QH92</accession>
<name>A0A090QH92_NONUL</name>
<evidence type="ECO:0000313" key="4">
    <source>
        <dbReference type="Proteomes" id="UP000029226"/>
    </source>
</evidence>